<protein>
    <submittedName>
        <fullName evidence="1">Uncharacterized protein</fullName>
    </submittedName>
</protein>
<dbReference type="PATRIC" id="fig|45070.6.peg.2468"/>
<evidence type="ECO:0000313" key="2">
    <source>
        <dbReference type="Proteomes" id="UP000054725"/>
    </source>
</evidence>
<name>A0A0W0WND1_9GAMM</name>
<organism evidence="1 2">
    <name type="scientific">Legionella nautarum</name>
    <dbReference type="NCBI Taxonomy" id="45070"/>
    <lineage>
        <taxon>Bacteria</taxon>
        <taxon>Pseudomonadati</taxon>
        <taxon>Pseudomonadota</taxon>
        <taxon>Gammaproteobacteria</taxon>
        <taxon>Legionellales</taxon>
        <taxon>Legionellaceae</taxon>
        <taxon>Legionella</taxon>
    </lineage>
</organism>
<dbReference type="RefSeq" id="WP_058505343.1">
    <property type="nucleotide sequence ID" value="NZ_CAAAIF010000005.1"/>
</dbReference>
<accession>A0A0W0WND1</accession>
<dbReference type="AlphaFoldDB" id="A0A0W0WND1"/>
<evidence type="ECO:0000313" key="1">
    <source>
        <dbReference type="EMBL" id="KTD33590.1"/>
    </source>
</evidence>
<keyword evidence="2" id="KW-1185">Reference proteome</keyword>
<gene>
    <name evidence="1" type="ORF">Lnau_2341</name>
</gene>
<proteinExistence type="predicted"/>
<dbReference type="OrthoDB" id="5654104at2"/>
<sequence>MFKPLDKSITSVDGLTFLKFIENDAPFYSKLELYHDDDLISDCSFKPEERNQIKKSLNNCNALLAALNKLNKKVDNIHLSHFIELIESYKPTESHQP</sequence>
<dbReference type="EMBL" id="LNYO01000023">
    <property type="protein sequence ID" value="KTD33590.1"/>
    <property type="molecule type" value="Genomic_DNA"/>
</dbReference>
<dbReference type="Proteomes" id="UP000054725">
    <property type="component" value="Unassembled WGS sequence"/>
</dbReference>
<reference evidence="1 2" key="1">
    <citation type="submission" date="2015-11" db="EMBL/GenBank/DDBJ databases">
        <title>Genomic analysis of 38 Legionella species identifies large and diverse effector repertoires.</title>
        <authorList>
            <person name="Burstein D."/>
            <person name="Amaro F."/>
            <person name="Zusman T."/>
            <person name="Lifshitz Z."/>
            <person name="Cohen O."/>
            <person name="Gilbert J.A."/>
            <person name="Pupko T."/>
            <person name="Shuman H.A."/>
            <person name="Segal G."/>
        </authorList>
    </citation>
    <scope>NUCLEOTIDE SEQUENCE [LARGE SCALE GENOMIC DNA]</scope>
    <source>
        <strain evidence="1 2">ATCC 49506</strain>
    </source>
</reference>
<comment type="caution">
    <text evidence="1">The sequence shown here is derived from an EMBL/GenBank/DDBJ whole genome shotgun (WGS) entry which is preliminary data.</text>
</comment>